<evidence type="ECO:0000256" key="1">
    <source>
        <dbReference type="ARBA" id="ARBA00004123"/>
    </source>
</evidence>
<dbReference type="GO" id="GO:0010975">
    <property type="term" value="P:regulation of neuron projection development"/>
    <property type="evidence" value="ECO:0007669"/>
    <property type="project" value="TreeGrafter"/>
</dbReference>
<dbReference type="Proteomes" id="UP000290572">
    <property type="component" value="Unassembled WGS sequence"/>
</dbReference>
<keyword evidence="3 6" id="KW-0238">DNA-binding</keyword>
<dbReference type="Pfam" id="PF16176">
    <property type="entry name" value="T-box_assoc"/>
    <property type="match status" value="1"/>
</dbReference>
<dbReference type="PROSITE" id="PS01264">
    <property type="entry name" value="TBOX_2"/>
    <property type="match status" value="1"/>
</dbReference>
<dbReference type="GO" id="GO:0000978">
    <property type="term" value="F:RNA polymerase II cis-regulatory region sequence-specific DNA binding"/>
    <property type="evidence" value="ECO:0007669"/>
    <property type="project" value="InterPro"/>
</dbReference>
<comment type="subcellular location">
    <subcellularLocation>
        <location evidence="1 6">Nucleus</location>
    </subcellularLocation>
</comment>
<dbReference type="STRING" id="84645.A0A498MN75"/>
<dbReference type="OrthoDB" id="7442607at2759"/>
<evidence type="ECO:0000256" key="5">
    <source>
        <dbReference type="ARBA" id="ARBA00023242"/>
    </source>
</evidence>
<reference evidence="10 11" key="1">
    <citation type="submission" date="2018-03" db="EMBL/GenBank/DDBJ databases">
        <title>Draft genome sequence of Rohu Carp (Labeo rohita).</title>
        <authorList>
            <person name="Das P."/>
            <person name="Kushwaha B."/>
            <person name="Joshi C.G."/>
            <person name="Kumar D."/>
            <person name="Nagpure N.S."/>
            <person name="Sahoo L."/>
            <person name="Das S.P."/>
            <person name="Bit A."/>
            <person name="Patnaik S."/>
            <person name="Meher P.K."/>
            <person name="Jayasankar P."/>
            <person name="Koringa P.G."/>
            <person name="Patel N.V."/>
            <person name="Hinsu A.T."/>
            <person name="Kumar R."/>
            <person name="Pandey M."/>
            <person name="Agarwal S."/>
            <person name="Srivastava S."/>
            <person name="Singh M."/>
            <person name="Iquebal M.A."/>
            <person name="Jaiswal S."/>
            <person name="Angadi U.B."/>
            <person name="Kumar N."/>
            <person name="Raza M."/>
            <person name="Shah T.M."/>
            <person name="Rai A."/>
            <person name="Jena J.K."/>
        </authorList>
    </citation>
    <scope>NUCLEOTIDE SEQUENCE [LARGE SCALE GENOMIC DNA]</scope>
    <source>
        <strain evidence="10">DASCIFA01</strain>
        <tissue evidence="10">Testis</tissue>
    </source>
</reference>
<keyword evidence="11" id="KW-1185">Reference proteome</keyword>
<dbReference type="PANTHER" id="PTHR11267:SF88">
    <property type="entry name" value="T-BOX BRAIN PROTEIN 1"/>
    <property type="match status" value="1"/>
</dbReference>
<dbReference type="EMBL" id="QBIY01012596">
    <property type="protein sequence ID" value="RXN22321.1"/>
    <property type="molecule type" value="Genomic_DNA"/>
</dbReference>
<dbReference type="Pfam" id="PF00907">
    <property type="entry name" value="T-box"/>
    <property type="match status" value="1"/>
</dbReference>
<comment type="caution">
    <text evidence="6">Lacks conserved residue(s) required for the propagation of feature annotation.</text>
</comment>
<dbReference type="PROSITE" id="PS50252">
    <property type="entry name" value="TBOX_3"/>
    <property type="match status" value="1"/>
</dbReference>
<dbReference type="GO" id="GO:0060429">
    <property type="term" value="P:epithelium development"/>
    <property type="evidence" value="ECO:0007669"/>
    <property type="project" value="UniProtKB-ARBA"/>
</dbReference>
<keyword evidence="2" id="KW-0805">Transcription regulation</keyword>
<dbReference type="GO" id="GO:0009653">
    <property type="term" value="P:anatomical structure morphogenesis"/>
    <property type="evidence" value="ECO:0007669"/>
    <property type="project" value="UniProtKB-ARBA"/>
</dbReference>
<dbReference type="GO" id="GO:0000785">
    <property type="term" value="C:chromatin"/>
    <property type="evidence" value="ECO:0007669"/>
    <property type="project" value="TreeGrafter"/>
</dbReference>
<dbReference type="InterPro" id="IPR046360">
    <property type="entry name" value="T-box_DNA-bd"/>
</dbReference>
<keyword evidence="5 6" id="KW-0539">Nucleus</keyword>
<dbReference type="GO" id="GO:0001708">
    <property type="term" value="P:cell fate specification"/>
    <property type="evidence" value="ECO:0007669"/>
    <property type="project" value="TreeGrafter"/>
</dbReference>
<dbReference type="GO" id="GO:0021902">
    <property type="term" value="P:commitment of neuronal cell to specific neuron type in forebrain"/>
    <property type="evidence" value="ECO:0007669"/>
    <property type="project" value="TreeGrafter"/>
</dbReference>
<feature type="domain" description="T-box" evidence="8">
    <location>
        <begin position="160"/>
        <end position="346"/>
    </location>
</feature>
<dbReference type="PANTHER" id="PTHR11267">
    <property type="entry name" value="T-BOX PROTEIN-RELATED"/>
    <property type="match status" value="1"/>
</dbReference>
<evidence type="ECO:0000256" key="2">
    <source>
        <dbReference type="ARBA" id="ARBA00023015"/>
    </source>
</evidence>
<dbReference type="PROSITE" id="PS01283">
    <property type="entry name" value="TBOX_1"/>
    <property type="match status" value="1"/>
</dbReference>
<dbReference type="InterPro" id="IPR001699">
    <property type="entry name" value="TF_T-box"/>
</dbReference>
<evidence type="ECO:0000259" key="8">
    <source>
        <dbReference type="PROSITE" id="PS50252"/>
    </source>
</evidence>
<dbReference type="PRINTS" id="PR00937">
    <property type="entry name" value="TBOX"/>
</dbReference>
<feature type="region of interest" description="Disordered" evidence="7">
    <location>
        <begin position="346"/>
        <end position="373"/>
    </location>
</feature>
<dbReference type="FunFam" id="2.60.40.820:FF:000004">
    <property type="entry name" value="T-box, brain 1"/>
    <property type="match status" value="1"/>
</dbReference>
<sequence length="609" mass="66843">MHLQQLPSPSALVNQPVSVDNDFTHIIAAGNDCVSSSGDTLENEPPLKRLSTGMGNPSSALDYVSEARDESERADKCNLPESSQARTDFFSSSAMFSYSGQHVVPALPPLSSHYMTPHPVISDGPYNGLSYAYSQPYGQTYTNAAVYPFASVPGKAQVYLCNRALWFKFHRHQTEMIITKQGRRMFPFLSFSVSGLDPMCHYNIVVDVILADPNHWRFQGGKWIPCGKADTNVTGSRVYMHPDSPNTGAHWMRQEISFGKLKLTNNKGASSNTTQMIVLQSLHKYQPRLHVIEINKKSGDEDTSDPDRVQTFTFPETQFIAVTAYQNTDITQLKIDHNPFAKGFRDNYDKSYGGSDTDRLTPTPSGSPHSQSLPGSWYAMTSSLFQEQFVNSYTKSCFPALTSDPGTADRTLTFTSLATSNQSQEGSTTSGQRWFVSSTSAPSYETDINTAALLSYATPGVKDLPFTSGTSNSLDYYSSAAGLDSRGSLENSSKGISNPPGWILDTTLERSTQLNYMHEADGDMLEIDGSALGVSEELEGKDAMDSTWTKTQSSIKSVNSSDLSILEEAQLKNPSISPVSDVAKDMQVLPNKAKDGIKESDLFYFENTT</sequence>
<protein>
    <submittedName>
        <fullName evidence="10">T-box brain 1</fullName>
    </submittedName>
</protein>
<dbReference type="GO" id="GO:0005634">
    <property type="term" value="C:nucleus"/>
    <property type="evidence" value="ECO:0007669"/>
    <property type="project" value="UniProtKB-SubCell"/>
</dbReference>
<feature type="compositionally biased region" description="Polar residues" evidence="7">
    <location>
        <begin position="360"/>
        <end position="373"/>
    </location>
</feature>
<dbReference type="GO" id="GO:0045893">
    <property type="term" value="P:positive regulation of DNA-templated transcription"/>
    <property type="evidence" value="ECO:0007669"/>
    <property type="project" value="InterPro"/>
</dbReference>
<evidence type="ECO:0000256" key="7">
    <source>
        <dbReference type="SAM" id="MobiDB-lite"/>
    </source>
</evidence>
<dbReference type="SMART" id="SM00425">
    <property type="entry name" value="TBOX"/>
    <property type="match status" value="1"/>
</dbReference>
<dbReference type="InterPro" id="IPR018186">
    <property type="entry name" value="TF_T-box_CS"/>
</dbReference>
<evidence type="ECO:0000313" key="9">
    <source>
        <dbReference type="EMBL" id="RXN10754.1"/>
    </source>
</evidence>
<evidence type="ECO:0000256" key="6">
    <source>
        <dbReference type="PROSITE-ProRule" id="PRU00201"/>
    </source>
</evidence>
<dbReference type="SUPFAM" id="SSF49417">
    <property type="entry name" value="p53-like transcription factors"/>
    <property type="match status" value="1"/>
</dbReference>
<accession>A0A498MN75</accession>
<evidence type="ECO:0000256" key="4">
    <source>
        <dbReference type="ARBA" id="ARBA00023163"/>
    </source>
</evidence>
<dbReference type="Gene3D" id="2.60.40.820">
    <property type="entry name" value="Transcription factor, T-box"/>
    <property type="match status" value="1"/>
</dbReference>
<dbReference type="EMBL" id="QBIY01013174">
    <property type="protein sequence ID" value="RXN10754.1"/>
    <property type="molecule type" value="Genomic_DNA"/>
</dbReference>
<proteinExistence type="predicted"/>
<organism evidence="10 11">
    <name type="scientific">Labeo rohita</name>
    <name type="common">Indian major carp</name>
    <name type="synonym">Cyprinus rohita</name>
    <dbReference type="NCBI Taxonomy" id="84645"/>
    <lineage>
        <taxon>Eukaryota</taxon>
        <taxon>Metazoa</taxon>
        <taxon>Chordata</taxon>
        <taxon>Craniata</taxon>
        <taxon>Vertebrata</taxon>
        <taxon>Euteleostomi</taxon>
        <taxon>Actinopterygii</taxon>
        <taxon>Neopterygii</taxon>
        <taxon>Teleostei</taxon>
        <taxon>Ostariophysi</taxon>
        <taxon>Cypriniformes</taxon>
        <taxon>Cyprinidae</taxon>
        <taxon>Labeoninae</taxon>
        <taxon>Labeonini</taxon>
        <taxon>Labeo</taxon>
    </lineage>
</organism>
<dbReference type="InterPro" id="IPR008967">
    <property type="entry name" value="p53-like_TF_DNA-bd_sf"/>
</dbReference>
<evidence type="ECO:0000256" key="3">
    <source>
        <dbReference type="ARBA" id="ARBA00023125"/>
    </source>
</evidence>
<name>A0A498MN75_LABRO</name>
<dbReference type="InterPro" id="IPR032385">
    <property type="entry name" value="T-box_assoc"/>
</dbReference>
<evidence type="ECO:0000313" key="11">
    <source>
        <dbReference type="Proteomes" id="UP000290572"/>
    </source>
</evidence>
<comment type="caution">
    <text evidence="10">The sequence shown here is derived from an EMBL/GenBank/DDBJ whole genome shotgun (WGS) entry which is preliminary data.</text>
</comment>
<dbReference type="AlphaFoldDB" id="A0A498MN75"/>
<evidence type="ECO:0000313" key="10">
    <source>
        <dbReference type="EMBL" id="RXN22321.1"/>
    </source>
</evidence>
<dbReference type="InterPro" id="IPR036960">
    <property type="entry name" value="T-box_sf"/>
</dbReference>
<keyword evidence="4" id="KW-0804">Transcription</keyword>
<gene>
    <name evidence="9" type="ORF">ROHU_010831</name>
    <name evidence="10" type="ORF">ROHU_023537</name>
</gene>
<dbReference type="GO" id="GO:0000981">
    <property type="term" value="F:DNA-binding transcription factor activity, RNA polymerase II-specific"/>
    <property type="evidence" value="ECO:0007669"/>
    <property type="project" value="TreeGrafter"/>
</dbReference>